<dbReference type="GO" id="GO:0008308">
    <property type="term" value="F:voltage-gated monoatomic anion channel activity"/>
    <property type="evidence" value="ECO:0007669"/>
    <property type="project" value="InterPro"/>
</dbReference>
<reference evidence="2" key="1">
    <citation type="journal article" date="2019" name="Sci. Rep.">
        <title>Draft genome of Tanacetum cinerariifolium, the natural source of mosquito coil.</title>
        <authorList>
            <person name="Yamashiro T."/>
            <person name="Shiraishi A."/>
            <person name="Satake H."/>
            <person name="Nakayama K."/>
        </authorList>
    </citation>
    <scope>NUCLEOTIDE SEQUENCE</scope>
</reference>
<dbReference type="Pfam" id="PF01459">
    <property type="entry name" value="Porin_3"/>
    <property type="match status" value="1"/>
</dbReference>
<accession>A0A6L2K4J8</accession>
<evidence type="ECO:0000313" key="2">
    <source>
        <dbReference type="EMBL" id="GEU42794.1"/>
    </source>
</evidence>
<dbReference type="AlphaFoldDB" id="A0A6L2K4J8"/>
<protein>
    <submittedName>
        <fullName evidence="2">Mitochondrial outer membrane protein porin of 34 kDa</fullName>
    </submittedName>
</protein>
<sequence length="79" mass="9537">MVKGPGLYTDIGKRARDLLYRDYQSDHKFTVTTFSPTGVMILYHFERFCWLRAQYALCNLSRKLDLTSMWHYYMSMKIR</sequence>
<comment type="caution">
    <text evidence="2">The sequence shown here is derived from an EMBL/GenBank/DDBJ whole genome shotgun (WGS) entry which is preliminary data.</text>
</comment>
<proteinExistence type="inferred from homology"/>
<gene>
    <name evidence="2" type="ORF">Tci_014772</name>
</gene>
<dbReference type="Gene3D" id="2.40.160.10">
    <property type="entry name" value="Porin"/>
    <property type="match status" value="1"/>
</dbReference>
<dbReference type="PANTHER" id="PTHR11743:SF60">
    <property type="entry name" value="MITOCHONDRIAL OUTER MEMBRANE PROTEIN PORIN 1"/>
    <property type="match status" value="1"/>
</dbReference>
<organism evidence="2">
    <name type="scientific">Tanacetum cinerariifolium</name>
    <name type="common">Dalmatian daisy</name>
    <name type="synonym">Chrysanthemum cinerariifolium</name>
    <dbReference type="NCBI Taxonomy" id="118510"/>
    <lineage>
        <taxon>Eukaryota</taxon>
        <taxon>Viridiplantae</taxon>
        <taxon>Streptophyta</taxon>
        <taxon>Embryophyta</taxon>
        <taxon>Tracheophyta</taxon>
        <taxon>Spermatophyta</taxon>
        <taxon>Magnoliopsida</taxon>
        <taxon>eudicotyledons</taxon>
        <taxon>Gunneridae</taxon>
        <taxon>Pentapetalae</taxon>
        <taxon>asterids</taxon>
        <taxon>campanulids</taxon>
        <taxon>Asterales</taxon>
        <taxon>Asteraceae</taxon>
        <taxon>Asteroideae</taxon>
        <taxon>Anthemideae</taxon>
        <taxon>Anthemidinae</taxon>
        <taxon>Tanacetum</taxon>
    </lineage>
</organism>
<dbReference type="EMBL" id="BKCJ010001617">
    <property type="protein sequence ID" value="GEU42794.1"/>
    <property type="molecule type" value="Genomic_DNA"/>
</dbReference>
<dbReference type="InterPro" id="IPR001925">
    <property type="entry name" value="Porin_Euk"/>
</dbReference>
<comment type="similarity">
    <text evidence="1">Belongs to the eukaryotic mitochondrial porin (TC 1.B.8.1) family.</text>
</comment>
<evidence type="ECO:0000256" key="1">
    <source>
        <dbReference type="ARBA" id="ARBA00009624"/>
    </source>
</evidence>
<dbReference type="GO" id="GO:0005741">
    <property type="term" value="C:mitochondrial outer membrane"/>
    <property type="evidence" value="ECO:0007669"/>
    <property type="project" value="InterPro"/>
</dbReference>
<dbReference type="InterPro" id="IPR023614">
    <property type="entry name" value="Porin_dom_sf"/>
</dbReference>
<dbReference type="InterPro" id="IPR027246">
    <property type="entry name" value="Porin_Euk/Tom40"/>
</dbReference>
<dbReference type="PANTHER" id="PTHR11743">
    <property type="entry name" value="VOLTAGE-DEPENDENT ANION-SELECTIVE CHANNEL"/>
    <property type="match status" value="1"/>
</dbReference>
<name>A0A6L2K4J8_TANCI</name>